<dbReference type="SUPFAM" id="SSF102405">
    <property type="entry name" value="MCP/YpsA-like"/>
    <property type="match status" value="1"/>
</dbReference>
<evidence type="ECO:0000313" key="1">
    <source>
        <dbReference type="EMBL" id="APU13084.1"/>
    </source>
</evidence>
<keyword evidence="2" id="KW-1185">Reference proteome</keyword>
<dbReference type="Gene3D" id="3.40.50.450">
    <property type="match status" value="1"/>
</dbReference>
<dbReference type="PANTHER" id="PTHR38440">
    <property type="entry name" value="UPF0398 PROTEIN YPSA"/>
    <property type="match status" value="1"/>
</dbReference>
<dbReference type="EMBL" id="CP016076">
    <property type="protein sequence ID" value="APU13084.1"/>
    <property type="molecule type" value="Genomic_DNA"/>
</dbReference>
<organism evidence="1 2">
    <name type="scientific">Actinoalloteichus fjordicus</name>
    <dbReference type="NCBI Taxonomy" id="1612552"/>
    <lineage>
        <taxon>Bacteria</taxon>
        <taxon>Bacillati</taxon>
        <taxon>Actinomycetota</taxon>
        <taxon>Actinomycetes</taxon>
        <taxon>Pseudonocardiales</taxon>
        <taxon>Pseudonocardiaceae</taxon>
        <taxon>Actinoalloteichus</taxon>
    </lineage>
</organism>
<gene>
    <name evidence="1" type="ORF">UA74_05040</name>
</gene>
<sequence>MRIGVTGHSNLTADSEPPIAEAIRGLLRDRAPGGLVGVTCLARGADQVFAEVVLELGGAVEVVLPAADYRTRKVKPDNAAKFDRLLSRASSVHTMPFDTSDSAAYMAASERLLGGVDEVIAVWDGRPAAGSGGTADVVIAAQQRGLPVTVVWPAGTSRA</sequence>
<reference evidence="2" key="1">
    <citation type="submission" date="2016-06" db="EMBL/GenBank/DDBJ databases">
        <title>Complete genome sequence of Actinoalloteichus fjordicus DSM 46855 (=ADI127-17), type strain of the new species Actinoalloteichus fjordicus.</title>
        <authorList>
            <person name="Ruckert C."/>
            <person name="Nouioui I."/>
            <person name="Willmese J."/>
            <person name="van Wezel G."/>
            <person name="Klenk H.-P."/>
            <person name="Kalinowski J."/>
            <person name="Zotchev S.B."/>
        </authorList>
    </citation>
    <scope>NUCLEOTIDE SEQUENCE [LARGE SCALE GENOMIC DNA]</scope>
    <source>
        <strain evidence="2">ADI127-7</strain>
    </source>
</reference>
<dbReference type="PANTHER" id="PTHR38440:SF1">
    <property type="entry name" value="UPF0398 PROTEIN SPR0331"/>
    <property type="match status" value="1"/>
</dbReference>
<name>A0AAC9PQG1_9PSEU</name>
<dbReference type="KEGG" id="acad:UA74_05040"/>
<protein>
    <submittedName>
        <fullName evidence="1">Uncharacterized protein</fullName>
    </submittedName>
</protein>
<accession>A0AAC9PQG1</accession>
<dbReference type="AlphaFoldDB" id="A0AAC9PQG1"/>
<proteinExistence type="predicted"/>
<dbReference type="Proteomes" id="UP000185511">
    <property type="component" value="Chromosome"/>
</dbReference>
<dbReference type="InterPro" id="IPR010697">
    <property type="entry name" value="YspA"/>
</dbReference>
<evidence type="ECO:0000313" key="2">
    <source>
        <dbReference type="Proteomes" id="UP000185511"/>
    </source>
</evidence>